<reference evidence="6 8" key="1">
    <citation type="submission" date="2020-01" db="EMBL/GenBank/DDBJ databases">
        <authorList>
            <consortium name="DOE Joint Genome Institute"/>
            <person name="Haridas S."/>
            <person name="Albert R."/>
            <person name="Binder M."/>
            <person name="Bloem J."/>
            <person name="Labutti K."/>
            <person name="Salamov A."/>
            <person name="Andreopoulos B."/>
            <person name="Baker S.E."/>
            <person name="Barry K."/>
            <person name="Bills G."/>
            <person name="Bluhm B.H."/>
            <person name="Cannon C."/>
            <person name="Castanera R."/>
            <person name="Culley D.E."/>
            <person name="Daum C."/>
            <person name="Ezra D."/>
            <person name="Gonzalez J.B."/>
            <person name="Henrissat B."/>
            <person name="Kuo A."/>
            <person name="Liang C."/>
            <person name="Lipzen A."/>
            <person name="Lutzoni F."/>
            <person name="Magnuson J."/>
            <person name="Mondo S."/>
            <person name="Nolan M."/>
            <person name="Ohm R."/>
            <person name="Pangilinan J."/>
            <person name="Park H.-J."/>
            <person name="Ramirez L."/>
            <person name="Alfaro M."/>
            <person name="Sun H."/>
            <person name="Tritt A."/>
            <person name="Yoshinaga Y."/>
            <person name="Zwiers L.-H."/>
            <person name="Turgeon B.G."/>
            <person name="Goodwin S.B."/>
            <person name="Spatafora J.W."/>
            <person name="Crous P.W."/>
            <person name="Grigoriev I.V."/>
        </authorList>
    </citation>
    <scope>NUCLEOTIDE SEQUENCE</scope>
    <source>
        <strain evidence="6 8">CBS 781.70</strain>
    </source>
</reference>
<feature type="compositionally biased region" description="Polar residues" evidence="5">
    <location>
        <begin position="953"/>
        <end position="974"/>
    </location>
</feature>
<dbReference type="GO" id="GO:0046854">
    <property type="term" value="P:phosphatidylinositol phosphate biosynthetic process"/>
    <property type="evidence" value="ECO:0007669"/>
    <property type="project" value="TreeGrafter"/>
</dbReference>
<protein>
    <recommendedName>
        <fullName evidence="4">Kinase</fullName>
        <ecNumber evidence="4">2.7.-.-</ecNumber>
    </recommendedName>
</protein>
<keyword evidence="3 4" id="KW-0418">Kinase</keyword>
<feature type="compositionally biased region" description="Low complexity" evidence="5">
    <location>
        <begin position="1135"/>
        <end position="1146"/>
    </location>
</feature>
<feature type="region of interest" description="Disordered" evidence="5">
    <location>
        <begin position="619"/>
        <end position="645"/>
    </location>
</feature>
<sequence length="1257" mass="140119">MANPPRPPDKYARPAFASRHGGPRDISTLNSSSADGHRPMHHPASSNGEDVTPVKLASEARSKTTPINAEALRSKFTQGPQLDERDSIFATTYSTRESPESSPRLSPVVESLADVGSPTEKSKQMAIPAQRLKEPPIFLQKHRVGKQSSSTMPMPMPYPIGVHRHIARPPGAMDGSDDQPSPRQYIGTSGESHTIEPHDPHTIDKSSPSSIKTLTTHSAASSSRGQSPPLEPQYEEERKIYRSWRQGKPTLARGKTAQSSHVDKKIEATLPKADMSAVARSRKASHTLGIFKENEAAEDKRRTEHLRELMAAASLRQSQREHRKVDERDDEEESPGIPKLQKVVELAQAHQRDTPKNKQQASVPEDSVLQSPEPIISPSTKPRRPYTPRSSLGRDSPSTLITLKKAAEDENDSDREISKALYFPHRQVTLNEEGSEETRTPSPKKGIPIETRPRPVQDAVTAWKADELCQSPGEVEISIKSQDKKQLFHEVGRRATEEPSLHPIDEGPSREPFEDSNRALVDELSAVEEFDMTPAPLRRTKSQYRSRSKPPAPLGAVELEPFDHQVGGHSTVYRFSRAAVCKQLNNRENEFYETVELHHPELLDFLPRYIGVLNVTYRKPSKRRKTEQEQPAGEGESKDPARQDEGLPLKHLVKNQPRIVSHQQAGAHAQVPQVILENNRHIIPEDLFGFPRQRGRNESLLTQLHRGDDDAALDTSTSTDSSPSRLAMRQNAIWGATTVNRKLQEQVLREVFSPSPVHRHSKRERTHPKVRAFKEAQSFSAASSMSDRRSSIDSSNIHSVRRNGSGSTTNTSSLSIDTSSLPPSMSQSAGDRSGFAGEAASRSRAALDTESGEASNRSAISIPRRRRSGGNLRRTLVDLETNKRTALEYHEDEGYGGDREDEAPREDRTRLTASSSHASSHTSSTGSHSSESTIRTSTREDNGRSERSDAPLRTQQEKLPSPYTTPLNPIQSQTQTDARVEHFILLEDLTAGMSRPCVLDLKMGTRQYGVEADSQKQRSQRRKCKSTTSRELGVRVCGMQVWSNKTQSYIFEDKYFGRDLKSGREFQDALKRYFFDGHSYSPANRHIPVILDKLARLEDIIWSLPGYRFYASSLLMLYDSAVEFEAAREEVAVGSGASVDSSADPSPSKPQPTRTPHIRLKIVDFANCVTAEDLAGRPEGSIRCPPHNVHGIDRGYLRGVRSLRLYFQRIWAELNDREWVERGEGEGMSVDQRGEMRGTAGTRWEDVLGGDDGEVSV</sequence>
<comment type="similarity">
    <text evidence="1 4">Belongs to the inositol phosphokinase (IPK) family.</text>
</comment>
<feature type="compositionally biased region" description="Basic residues" evidence="5">
    <location>
        <begin position="757"/>
        <end position="771"/>
    </location>
</feature>
<feature type="region of interest" description="Disordered" evidence="5">
    <location>
        <begin position="1"/>
        <end position="268"/>
    </location>
</feature>
<feature type="compositionally biased region" description="Basic residues" evidence="5">
    <location>
        <begin position="538"/>
        <end position="548"/>
    </location>
</feature>
<dbReference type="Gene3D" id="3.30.470.160">
    <property type="entry name" value="Inositol polyphosphate kinase"/>
    <property type="match status" value="1"/>
</dbReference>
<feature type="compositionally biased region" description="Basic and acidic residues" evidence="5">
    <location>
        <begin position="481"/>
        <end position="516"/>
    </location>
</feature>
<evidence type="ECO:0000313" key="6">
    <source>
        <dbReference type="EMBL" id="KAF1817277.1"/>
    </source>
</evidence>
<feature type="region of interest" description="Disordered" evidence="5">
    <location>
        <begin position="474"/>
        <end position="516"/>
    </location>
</feature>
<feature type="compositionally biased region" description="Basic and acidic residues" evidence="5">
    <location>
        <begin position="875"/>
        <end position="898"/>
    </location>
</feature>
<dbReference type="GeneID" id="54421487"/>
<dbReference type="GO" id="GO:0005634">
    <property type="term" value="C:nucleus"/>
    <property type="evidence" value="ECO:0007669"/>
    <property type="project" value="TreeGrafter"/>
</dbReference>
<feature type="compositionally biased region" description="Low complexity" evidence="5">
    <location>
        <begin position="912"/>
        <end position="936"/>
    </location>
</feature>
<evidence type="ECO:0000256" key="3">
    <source>
        <dbReference type="ARBA" id="ARBA00022777"/>
    </source>
</evidence>
<dbReference type="InterPro" id="IPR038286">
    <property type="entry name" value="IPK_sf"/>
</dbReference>
<evidence type="ECO:0000256" key="4">
    <source>
        <dbReference type="RuleBase" id="RU363090"/>
    </source>
</evidence>
<name>A0A6G1GGP6_9PEZI</name>
<feature type="compositionally biased region" description="Polar residues" evidence="5">
    <location>
        <begin position="205"/>
        <end position="226"/>
    </location>
</feature>
<gene>
    <name evidence="6 8" type="ORF">P152DRAFT_469742</name>
</gene>
<evidence type="ECO:0000256" key="2">
    <source>
        <dbReference type="ARBA" id="ARBA00022679"/>
    </source>
</evidence>
<feature type="compositionally biased region" description="Basic and acidic residues" evidence="5">
    <location>
        <begin position="635"/>
        <end position="645"/>
    </location>
</feature>
<dbReference type="GO" id="GO:0008440">
    <property type="term" value="F:inositol-1,4,5-trisphosphate 3-kinase activity"/>
    <property type="evidence" value="ECO:0007669"/>
    <property type="project" value="TreeGrafter"/>
</dbReference>
<dbReference type="RefSeq" id="XP_033538908.1">
    <property type="nucleotide sequence ID" value="XM_033680917.1"/>
</dbReference>
<organism evidence="6">
    <name type="scientific">Eremomyces bilateralis CBS 781.70</name>
    <dbReference type="NCBI Taxonomy" id="1392243"/>
    <lineage>
        <taxon>Eukaryota</taxon>
        <taxon>Fungi</taxon>
        <taxon>Dikarya</taxon>
        <taxon>Ascomycota</taxon>
        <taxon>Pezizomycotina</taxon>
        <taxon>Dothideomycetes</taxon>
        <taxon>Dothideomycetes incertae sedis</taxon>
        <taxon>Eremomycetales</taxon>
        <taxon>Eremomycetaceae</taxon>
        <taxon>Eremomyces</taxon>
    </lineage>
</organism>
<feature type="compositionally biased region" description="Low complexity" evidence="5">
    <location>
        <begin position="792"/>
        <end position="813"/>
    </location>
</feature>
<dbReference type="GO" id="GO:0005737">
    <property type="term" value="C:cytoplasm"/>
    <property type="evidence" value="ECO:0007669"/>
    <property type="project" value="TreeGrafter"/>
</dbReference>
<reference evidence="8" key="3">
    <citation type="submission" date="2025-04" db="UniProtKB">
        <authorList>
            <consortium name="RefSeq"/>
        </authorList>
    </citation>
    <scope>IDENTIFICATION</scope>
    <source>
        <strain evidence="8">CBS 781.70</strain>
    </source>
</reference>
<evidence type="ECO:0000256" key="5">
    <source>
        <dbReference type="SAM" id="MobiDB-lite"/>
    </source>
</evidence>
<dbReference type="InterPro" id="IPR005522">
    <property type="entry name" value="IPK"/>
</dbReference>
<dbReference type="EC" id="2.7.-.-" evidence="4"/>
<feature type="compositionally biased region" description="Polar residues" evidence="5">
    <location>
        <begin position="178"/>
        <end position="192"/>
    </location>
</feature>
<feature type="compositionally biased region" description="Low complexity" evidence="5">
    <location>
        <begin position="100"/>
        <end position="112"/>
    </location>
</feature>
<feature type="compositionally biased region" description="Basic and acidic residues" evidence="5">
    <location>
        <begin position="193"/>
        <end position="204"/>
    </location>
</feature>
<dbReference type="PANTHER" id="PTHR12400">
    <property type="entry name" value="INOSITOL POLYPHOSPHATE KINASE"/>
    <property type="match status" value="1"/>
</dbReference>
<dbReference type="SUPFAM" id="SSF56104">
    <property type="entry name" value="SAICAR synthase-like"/>
    <property type="match status" value="1"/>
</dbReference>
<evidence type="ECO:0000313" key="7">
    <source>
        <dbReference type="Proteomes" id="UP000504638"/>
    </source>
</evidence>
<feature type="compositionally biased region" description="Polar residues" evidence="5">
    <location>
        <begin position="814"/>
        <end position="830"/>
    </location>
</feature>
<dbReference type="OrthoDB" id="2573163at2759"/>
<evidence type="ECO:0000313" key="8">
    <source>
        <dbReference type="RefSeq" id="XP_033538908.1"/>
    </source>
</evidence>
<feature type="region of interest" description="Disordered" evidence="5">
    <location>
        <begin position="531"/>
        <end position="556"/>
    </location>
</feature>
<feature type="compositionally biased region" description="Basic and acidic residues" evidence="5">
    <location>
        <begin position="318"/>
        <end position="327"/>
    </location>
</feature>
<keyword evidence="2 4" id="KW-0808">Transferase</keyword>
<dbReference type="Pfam" id="PF03770">
    <property type="entry name" value="IPK"/>
    <property type="match status" value="1"/>
</dbReference>
<evidence type="ECO:0000256" key="1">
    <source>
        <dbReference type="ARBA" id="ARBA00007374"/>
    </source>
</evidence>
<dbReference type="PANTHER" id="PTHR12400:SF21">
    <property type="entry name" value="KINASE"/>
    <property type="match status" value="1"/>
</dbReference>
<dbReference type="Proteomes" id="UP000504638">
    <property type="component" value="Unplaced"/>
</dbReference>
<feature type="region of interest" description="Disordered" evidence="5">
    <location>
        <begin position="311"/>
        <end position="458"/>
    </location>
</feature>
<dbReference type="GO" id="GO:0000824">
    <property type="term" value="F:inositol-1,4,5,6-tetrakisphosphate 3-kinase activity"/>
    <property type="evidence" value="ECO:0007669"/>
    <property type="project" value="TreeGrafter"/>
</dbReference>
<reference evidence="8" key="2">
    <citation type="submission" date="2020-04" db="EMBL/GenBank/DDBJ databases">
        <authorList>
            <consortium name="NCBI Genome Project"/>
        </authorList>
    </citation>
    <scope>NUCLEOTIDE SEQUENCE</scope>
    <source>
        <strain evidence="8">CBS 781.70</strain>
    </source>
</reference>
<dbReference type="AlphaFoldDB" id="A0A6G1GGP6"/>
<accession>A0A6G1GGP6</accession>
<proteinExistence type="inferred from homology"/>
<feature type="region of interest" description="Disordered" evidence="5">
    <location>
        <begin position="751"/>
        <end position="974"/>
    </location>
</feature>
<feature type="compositionally biased region" description="Basic and acidic residues" evidence="5">
    <location>
        <begin position="937"/>
        <end position="950"/>
    </location>
</feature>
<keyword evidence="7" id="KW-1185">Reference proteome</keyword>
<dbReference type="GO" id="GO:0032958">
    <property type="term" value="P:inositol phosphate biosynthetic process"/>
    <property type="evidence" value="ECO:0007669"/>
    <property type="project" value="InterPro"/>
</dbReference>
<dbReference type="EMBL" id="ML975149">
    <property type="protein sequence ID" value="KAF1817277.1"/>
    <property type="molecule type" value="Genomic_DNA"/>
</dbReference>
<feature type="region of interest" description="Disordered" evidence="5">
    <location>
        <begin position="1135"/>
        <end position="1156"/>
    </location>
</feature>